<feature type="chain" id="PRO_5016687508" evidence="9">
    <location>
        <begin position="19"/>
        <end position="713"/>
    </location>
</feature>
<keyword evidence="12" id="KW-1185">Reference proteome</keyword>
<dbReference type="Gene3D" id="2.140.10.10">
    <property type="entry name" value="Quinoprotein alcohol dehydrogenase-like superfamily"/>
    <property type="match status" value="2"/>
</dbReference>
<dbReference type="GO" id="GO:0016020">
    <property type="term" value="C:membrane"/>
    <property type="evidence" value="ECO:0007669"/>
    <property type="project" value="InterPro"/>
</dbReference>
<evidence type="ECO:0000256" key="5">
    <source>
        <dbReference type="ARBA" id="ARBA00022729"/>
    </source>
</evidence>
<evidence type="ECO:0000256" key="9">
    <source>
        <dbReference type="SAM" id="SignalP"/>
    </source>
</evidence>
<dbReference type="CDD" id="cd10280">
    <property type="entry name" value="PQQ_mGDH"/>
    <property type="match status" value="1"/>
</dbReference>
<dbReference type="SUPFAM" id="SSF46626">
    <property type="entry name" value="Cytochrome c"/>
    <property type="match status" value="1"/>
</dbReference>
<comment type="caution">
    <text evidence="11">The sequence shown here is derived from an EMBL/GenBank/DDBJ whole genome shotgun (WGS) entry which is preliminary data.</text>
</comment>
<keyword evidence="6" id="KW-0560">Oxidoreductase</keyword>
<dbReference type="GO" id="GO:0009055">
    <property type="term" value="F:electron transfer activity"/>
    <property type="evidence" value="ECO:0007669"/>
    <property type="project" value="InterPro"/>
</dbReference>
<dbReference type="RefSeq" id="WP_117389558.1">
    <property type="nucleotide sequence ID" value="NZ_QWDC01000001.1"/>
</dbReference>
<dbReference type="SMART" id="SM00564">
    <property type="entry name" value="PQQ"/>
    <property type="match status" value="4"/>
</dbReference>
<evidence type="ECO:0000256" key="6">
    <source>
        <dbReference type="ARBA" id="ARBA00023002"/>
    </source>
</evidence>
<dbReference type="Pfam" id="PF01011">
    <property type="entry name" value="PQQ"/>
    <property type="match status" value="2"/>
</dbReference>
<dbReference type="EMBL" id="QWDC01000001">
    <property type="protein sequence ID" value="RFZ93992.1"/>
    <property type="molecule type" value="Genomic_DNA"/>
</dbReference>
<dbReference type="PROSITE" id="PS51007">
    <property type="entry name" value="CYTC"/>
    <property type="match status" value="1"/>
</dbReference>
<dbReference type="Proteomes" id="UP000264217">
    <property type="component" value="Unassembled WGS sequence"/>
</dbReference>
<keyword evidence="4 8" id="KW-0479">Metal-binding</keyword>
<comment type="cofactor">
    <cofactor evidence="1">
        <name>pyrroloquinoline quinone</name>
        <dbReference type="ChEBI" id="CHEBI:58442"/>
    </cofactor>
</comment>
<evidence type="ECO:0000256" key="1">
    <source>
        <dbReference type="ARBA" id="ARBA00001931"/>
    </source>
</evidence>
<proteinExistence type="inferred from homology"/>
<dbReference type="InterPro" id="IPR018391">
    <property type="entry name" value="PQQ_b-propeller_rpt"/>
</dbReference>
<dbReference type="InterPro" id="IPR017511">
    <property type="entry name" value="PQQ_mDH"/>
</dbReference>
<dbReference type="Pfam" id="PF13442">
    <property type="entry name" value="Cytochrome_CBB3"/>
    <property type="match status" value="1"/>
</dbReference>
<evidence type="ECO:0000313" key="11">
    <source>
        <dbReference type="EMBL" id="RFZ93992.1"/>
    </source>
</evidence>
<dbReference type="InterPro" id="IPR036909">
    <property type="entry name" value="Cyt_c-like_dom_sf"/>
</dbReference>
<keyword evidence="5 9" id="KW-0732">Signal</keyword>
<gene>
    <name evidence="11" type="ORF">D0C36_00040</name>
</gene>
<reference evidence="11 12" key="1">
    <citation type="submission" date="2018-08" db="EMBL/GenBank/DDBJ databases">
        <title>Mucilaginibacter sp. MYSH2.</title>
        <authorList>
            <person name="Seo T."/>
        </authorList>
    </citation>
    <scope>NUCLEOTIDE SEQUENCE [LARGE SCALE GENOMIC DNA]</scope>
    <source>
        <strain evidence="11 12">MYSH2</strain>
    </source>
</reference>
<evidence type="ECO:0000259" key="10">
    <source>
        <dbReference type="PROSITE" id="PS51007"/>
    </source>
</evidence>
<evidence type="ECO:0000256" key="8">
    <source>
        <dbReference type="PROSITE-ProRule" id="PRU00433"/>
    </source>
</evidence>
<evidence type="ECO:0000313" key="12">
    <source>
        <dbReference type="Proteomes" id="UP000264217"/>
    </source>
</evidence>
<keyword evidence="7 8" id="KW-0408">Iron</keyword>
<dbReference type="InterPro" id="IPR011047">
    <property type="entry name" value="Quinoprotein_ADH-like_sf"/>
</dbReference>
<evidence type="ECO:0000256" key="7">
    <source>
        <dbReference type="ARBA" id="ARBA00023004"/>
    </source>
</evidence>
<comment type="similarity">
    <text evidence="2">Belongs to the bacterial PQQ dehydrogenase family.</text>
</comment>
<keyword evidence="3 8" id="KW-0349">Heme</keyword>
<protein>
    <submittedName>
        <fullName evidence="11">Pyrroloquinoline quinone-dependent dehydrogenase</fullName>
    </submittedName>
</protein>
<name>A0A372NVG0_9SPHI</name>
<dbReference type="AlphaFoldDB" id="A0A372NVG0"/>
<feature type="signal peptide" evidence="9">
    <location>
        <begin position="1"/>
        <end position="18"/>
    </location>
</feature>
<dbReference type="PANTHER" id="PTHR32303">
    <property type="entry name" value="QUINOPROTEIN ALCOHOL DEHYDROGENASE (CYTOCHROME C)"/>
    <property type="match status" value="1"/>
</dbReference>
<feature type="domain" description="Cytochrome c" evidence="10">
    <location>
        <begin position="471"/>
        <end position="548"/>
    </location>
</feature>
<dbReference type="GO" id="GO:0016614">
    <property type="term" value="F:oxidoreductase activity, acting on CH-OH group of donors"/>
    <property type="evidence" value="ECO:0007669"/>
    <property type="project" value="InterPro"/>
</dbReference>
<dbReference type="InterPro" id="IPR002372">
    <property type="entry name" value="PQQ_rpt_dom"/>
</dbReference>
<dbReference type="GO" id="GO:0048038">
    <property type="term" value="F:quinone binding"/>
    <property type="evidence" value="ECO:0007669"/>
    <property type="project" value="InterPro"/>
</dbReference>
<dbReference type="OrthoDB" id="9794322at2"/>
<dbReference type="PROSITE" id="PS51257">
    <property type="entry name" value="PROKAR_LIPOPROTEIN"/>
    <property type="match status" value="1"/>
</dbReference>
<evidence type="ECO:0000256" key="2">
    <source>
        <dbReference type="ARBA" id="ARBA00008156"/>
    </source>
</evidence>
<evidence type="ECO:0000256" key="4">
    <source>
        <dbReference type="ARBA" id="ARBA00022723"/>
    </source>
</evidence>
<dbReference type="SUPFAM" id="SSF50998">
    <property type="entry name" value="Quinoprotein alcohol dehydrogenase-like"/>
    <property type="match status" value="1"/>
</dbReference>
<evidence type="ECO:0000256" key="3">
    <source>
        <dbReference type="ARBA" id="ARBA00022617"/>
    </source>
</evidence>
<dbReference type="PANTHER" id="PTHR32303:SF4">
    <property type="entry name" value="QUINOPROTEIN GLUCOSE DEHYDROGENASE"/>
    <property type="match status" value="1"/>
</dbReference>
<dbReference type="GO" id="GO:0020037">
    <property type="term" value="F:heme binding"/>
    <property type="evidence" value="ECO:0007669"/>
    <property type="project" value="InterPro"/>
</dbReference>
<sequence length="713" mass="77488">MKKLYIIGAVALVTAAIACNSSQNGSASFGSTEWADYLGGPERNHYSTLEQITPDNVKQLKVAWEYHTNNPGQIQCNPLIVNGVMYGMTATTEPFAVDAATGKQIWRVKSAGTDQFSTSRGVSYWTKGDEKRILYTNGPWLYAVDAITGKSIASFGENGRTSLKSGLGATATDKMVISNTPGTIYDDIIVMPLRVSEGTDAALGSIQAFNVVTGKLAWVFHTIPMPGEYGYDTWPKDTYKNTEVGGGNNWSGMAVDKARGILYVPTGSAAYDFYGANRKGTNLFANCLLALDAKTGKRLWHFQFVHHDILDRDPPAPPNLLTITRDGKKIDAVAQVTKQGVVFVFDRVTGKPIFPINEVKVPQTDIPGEQSWATQPMPSMPKPYARQNFTLDDISPLAENKQELIDSFKKSRSEGPFTPLSQNGTIIYPGLDGGAEWGGAAADPDGILYLNSSEMAWRISLGPSVSKEQLVSMTAGQSIYAMNCTPCHGAERKGNPKSGFPNLLGIKNRRSKDFITNIVGHGKGMMPAFPKLTDKQKESVAKFLYGEEESEPGLIKEPGLARKPSDEKRFAYQISGYSKFIDKNGYPAVKPPWGSLNAINLNTGEYVWKVTYGEVPELMAKGIPQTGSESYGGPAITKSGLLFIAGTKDGKFRAYDKKTGKLLWEYKLPAAAFATPSIYQVNGKQYVVIACGGTKLESKSGDSYVAFALPDQK</sequence>
<accession>A0A372NVG0</accession>
<dbReference type="InterPro" id="IPR009056">
    <property type="entry name" value="Cyt_c-like_dom"/>
</dbReference>
<organism evidence="11 12">
    <name type="scientific">Mucilaginibacter conchicola</name>
    <dbReference type="NCBI Taxonomy" id="2303333"/>
    <lineage>
        <taxon>Bacteria</taxon>
        <taxon>Pseudomonadati</taxon>
        <taxon>Bacteroidota</taxon>
        <taxon>Sphingobacteriia</taxon>
        <taxon>Sphingobacteriales</taxon>
        <taxon>Sphingobacteriaceae</taxon>
        <taxon>Mucilaginibacter</taxon>
    </lineage>
</organism>
<dbReference type="GO" id="GO:0046872">
    <property type="term" value="F:metal ion binding"/>
    <property type="evidence" value="ECO:0007669"/>
    <property type="project" value="UniProtKB-KW"/>
</dbReference>